<evidence type="ECO:0000313" key="3">
    <source>
        <dbReference type="Proteomes" id="UP001519654"/>
    </source>
</evidence>
<dbReference type="RefSeq" id="WP_215787720.1">
    <property type="nucleotide sequence ID" value="NZ_JAHKKG010000004.1"/>
</dbReference>
<keyword evidence="3" id="KW-1185">Reference proteome</keyword>
<feature type="compositionally biased region" description="Low complexity" evidence="1">
    <location>
        <begin position="38"/>
        <end position="49"/>
    </location>
</feature>
<reference evidence="2 3" key="1">
    <citation type="submission" date="2021-06" db="EMBL/GenBank/DDBJ databases">
        <title>Actinoplanes lichenicola sp. nov., and Actinoplanes ovalisporus sp. nov., isolated from lichen in Thailand.</title>
        <authorList>
            <person name="Saeng-In P."/>
            <person name="Kanchanasin P."/>
            <person name="Yuki M."/>
            <person name="Kudo T."/>
            <person name="Ohkuma M."/>
            <person name="Phongsopitanun W."/>
            <person name="Tanasupawat S."/>
        </authorList>
    </citation>
    <scope>NUCLEOTIDE SEQUENCE [LARGE SCALE GENOMIC DNA]</scope>
    <source>
        <strain evidence="2 3">NBRC 110975</strain>
    </source>
</reference>
<sequence length="56" mass="5837">MTGRPVLRLAGRCCDWRAIRRGQRAGAVAAGRRGGRRAGAVAGGPVPRLAGRRGDL</sequence>
<dbReference type="Proteomes" id="UP001519654">
    <property type="component" value="Unassembled WGS sequence"/>
</dbReference>
<accession>A0ABS5YMV1</accession>
<name>A0ABS5YMV1_9ACTN</name>
<gene>
    <name evidence="2" type="ORF">KOI35_14935</name>
</gene>
<proteinExistence type="predicted"/>
<protein>
    <submittedName>
        <fullName evidence="2">Uncharacterized protein</fullName>
    </submittedName>
</protein>
<evidence type="ECO:0000313" key="2">
    <source>
        <dbReference type="EMBL" id="MBU2664795.1"/>
    </source>
</evidence>
<organism evidence="2 3">
    <name type="scientific">Paractinoplanes bogorensis</name>
    <dbReference type="NCBI Taxonomy" id="1610840"/>
    <lineage>
        <taxon>Bacteria</taxon>
        <taxon>Bacillati</taxon>
        <taxon>Actinomycetota</taxon>
        <taxon>Actinomycetes</taxon>
        <taxon>Micromonosporales</taxon>
        <taxon>Micromonosporaceae</taxon>
        <taxon>Paractinoplanes</taxon>
    </lineage>
</organism>
<evidence type="ECO:0000256" key="1">
    <source>
        <dbReference type="SAM" id="MobiDB-lite"/>
    </source>
</evidence>
<feature type="region of interest" description="Disordered" evidence="1">
    <location>
        <begin position="36"/>
        <end position="56"/>
    </location>
</feature>
<dbReference type="EMBL" id="JAHKKG010000004">
    <property type="protein sequence ID" value="MBU2664795.1"/>
    <property type="molecule type" value="Genomic_DNA"/>
</dbReference>
<comment type="caution">
    <text evidence="2">The sequence shown here is derived from an EMBL/GenBank/DDBJ whole genome shotgun (WGS) entry which is preliminary data.</text>
</comment>